<dbReference type="RefSeq" id="WP_234897437.1">
    <property type="nucleotide sequence ID" value="NZ_CACSIP010000017.1"/>
</dbReference>
<proteinExistence type="predicted"/>
<keyword evidence="3" id="KW-1185">Reference proteome</keyword>
<dbReference type="Proteomes" id="UP000430146">
    <property type="component" value="Unassembled WGS sequence"/>
</dbReference>
<dbReference type="EMBL" id="CACSIP010000017">
    <property type="protein sequence ID" value="CAA0119871.1"/>
    <property type="molecule type" value="Genomic_DNA"/>
</dbReference>
<feature type="region of interest" description="Disordered" evidence="1">
    <location>
        <begin position="90"/>
        <end position="123"/>
    </location>
</feature>
<dbReference type="AlphaFoldDB" id="A0A5S9QN88"/>
<dbReference type="SUPFAM" id="SSF159888">
    <property type="entry name" value="YdhG-like"/>
    <property type="match status" value="1"/>
</dbReference>
<feature type="compositionally biased region" description="Basic residues" evidence="1">
    <location>
        <begin position="102"/>
        <end position="123"/>
    </location>
</feature>
<evidence type="ECO:0000313" key="2">
    <source>
        <dbReference type="EMBL" id="CAA0119871.1"/>
    </source>
</evidence>
<accession>A0A5S9QN88</accession>
<evidence type="ECO:0000256" key="1">
    <source>
        <dbReference type="SAM" id="MobiDB-lite"/>
    </source>
</evidence>
<sequence length="123" mass="14020">MSQKKTGDHKTDEDVVRDKIAELPAFRDVASRLHEIIMKAAPELKPRLWYGMPGYAKSKSSPVICFFRVDADDYVSFGLTEKAALAPEEGAPHKLIGLVPNRNRRTRRSPDRGHRRTIRRLIP</sequence>
<organism evidence="2 3">
    <name type="scientific">Mycolicibacterium vanbaalenii</name>
    <name type="common">Mycobacterium vanbaalenii</name>
    <dbReference type="NCBI Taxonomy" id="110539"/>
    <lineage>
        <taxon>Bacteria</taxon>
        <taxon>Bacillati</taxon>
        <taxon>Actinomycetota</taxon>
        <taxon>Actinomycetes</taxon>
        <taxon>Mycobacteriales</taxon>
        <taxon>Mycobacteriaceae</taxon>
        <taxon>Mycolicibacterium</taxon>
    </lineage>
</organism>
<evidence type="ECO:0000313" key="3">
    <source>
        <dbReference type="Proteomes" id="UP000430146"/>
    </source>
</evidence>
<name>A0A5S9QN88_MYCVN</name>
<protein>
    <submittedName>
        <fullName evidence="2">Uncharacterized protein</fullName>
    </submittedName>
</protein>
<reference evidence="2 3" key="1">
    <citation type="submission" date="2019-11" db="EMBL/GenBank/DDBJ databases">
        <authorList>
            <person name="Holert J."/>
        </authorList>
    </citation>
    <scope>NUCLEOTIDE SEQUENCE [LARGE SCALE GENOMIC DNA]</scope>
    <source>
        <strain evidence="2">BC8_1</strain>
    </source>
</reference>
<gene>
    <name evidence="2" type="ORF">AELLOGFF_04194</name>
</gene>